<protein>
    <submittedName>
        <fullName evidence="2">Uncharacterized protein</fullName>
    </submittedName>
</protein>
<proteinExistence type="predicted"/>
<dbReference type="EMBL" id="OY731398">
    <property type="protein sequence ID" value="CAJ1906310.1"/>
    <property type="molecule type" value="Genomic_DNA"/>
</dbReference>
<dbReference type="Proteomes" id="UP001189624">
    <property type="component" value="Chromosome 1"/>
</dbReference>
<gene>
    <name evidence="2" type="ORF">AYBTSS11_LOCUS3309</name>
</gene>
<dbReference type="AlphaFoldDB" id="A0AA86RZV9"/>
<evidence type="ECO:0000256" key="1">
    <source>
        <dbReference type="SAM" id="MobiDB-lite"/>
    </source>
</evidence>
<reference evidence="2" key="1">
    <citation type="submission" date="2023-10" db="EMBL/GenBank/DDBJ databases">
        <authorList>
            <person name="Domelevo Entfellner J.-B."/>
        </authorList>
    </citation>
    <scope>NUCLEOTIDE SEQUENCE</scope>
</reference>
<evidence type="ECO:0000313" key="3">
    <source>
        <dbReference type="Proteomes" id="UP001189624"/>
    </source>
</evidence>
<name>A0AA86RZV9_9FABA</name>
<feature type="region of interest" description="Disordered" evidence="1">
    <location>
        <begin position="39"/>
        <end position="61"/>
    </location>
</feature>
<sequence length="61" mass="6821">MECRGEGFRRGKTTAKCSAKSEGFRMGARHRPVIFVRPNSSNSPFVSEHNAKTRHSDVKSV</sequence>
<feature type="compositionally biased region" description="Basic and acidic residues" evidence="1">
    <location>
        <begin position="49"/>
        <end position="61"/>
    </location>
</feature>
<accession>A0AA86RZV9</accession>
<organism evidence="2 3">
    <name type="scientific">Sphenostylis stenocarpa</name>
    <dbReference type="NCBI Taxonomy" id="92480"/>
    <lineage>
        <taxon>Eukaryota</taxon>
        <taxon>Viridiplantae</taxon>
        <taxon>Streptophyta</taxon>
        <taxon>Embryophyta</taxon>
        <taxon>Tracheophyta</taxon>
        <taxon>Spermatophyta</taxon>
        <taxon>Magnoliopsida</taxon>
        <taxon>eudicotyledons</taxon>
        <taxon>Gunneridae</taxon>
        <taxon>Pentapetalae</taxon>
        <taxon>rosids</taxon>
        <taxon>fabids</taxon>
        <taxon>Fabales</taxon>
        <taxon>Fabaceae</taxon>
        <taxon>Papilionoideae</taxon>
        <taxon>50 kb inversion clade</taxon>
        <taxon>NPAAA clade</taxon>
        <taxon>indigoferoid/millettioid clade</taxon>
        <taxon>Phaseoleae</taxon>
        <taxon>Sphenostylis</taxon>
    </lineage>
</organism>
<keyword evidence="3" id="KW-1185">Reference proteome</keyword>
<dbReference type="Gramene" id="rna-AYBTSS11_LOCUS3309">
    <property type="protein sequence ID" value="CAJ1906310.1"/>
    <property type="gene ID" value="gene-AYBTSS11_LOCUS3309"/>
</dbReference>
<evidence type="ECO:0000313" key="2">
    <source>
        <dbReference type="EMBL" id="CAJ1906310.1"/>
    </source>
</evidence>